<comment type="catalytic activity">
    <reaction evidence="6">
        <text>L-lysyl-[protein] + 3 S-adenosyl-L-methionine = N(6),N(6),N(6)-trimethyl-L-lysyl-[protein] + 3 S-adenosyl-L-homocysteine + 3 H(+)</text>
        <dbReference type="Rhea" id="RHEA:54192"/>
        <dbReference type="Rhea" id="RHEA-COMP:9752"/>
        <dbReference type="Rhea" id="RHEA-COMP:13826"/>
        <dbReference type="ChEBI" id="CHEBI:15378"/>
        <dbReference type="ChEBI" id="CHEBI:29969"/>
        <dbReference type="ChEBI" id="CHEBI:57856"/>
        <dbReference type="ChEBI" id="CHEBI:59789"/>
        <dbReference type="ChEBI" id="CHEBI:61961"/>
    </reaction>
</comment>
<dbReference type="HAMAP" id="MF_00735">
    <property type="entry name" value="Methyltr_PrmA"/>
    <property type="match status" value="1"/>
</dbReference>
<dbReference type="PANTHER" id="PTHR43648:SF1">
    <property type="entry name" value="ELECTRON TRANSFER FLAVOPROTEIN BETA SUBUNIT LYSINE METHYLTRANSFERASE"/>
    <property type="match status" value="1"/>
</dbReference>
<feature type="binding site" evidence="6">
    <location>
        <position position="125"/>
    </location>
    <ligand>
        <name>S-adenosyl-L-methionine</name>
        <dbReference type="ChEBI" id="CHEBI:59789"/>
    </ligand>
</feature>
<dbReference type="EMBL" id="FTOR01000008">
    <property type="protein sequence ID" value="SIT28880.1"/>
    <property type="molecule type" value="Genomic_DNA"/>
</dbReference>
<dbReference type="PIRSF" id="PIRSF000401">
    <property type="entry name" value="RPL11_MTase"/>
    <property type="match status" value="1"/>
</dbReference>
<comment type="similarity">
    <text evidence="1 6">Belongs to the methyltransferase superfamily. PrmA family.</text>
</comment>
<evidence type="ECO:0000256" key="1">
    <source>
        <dbReference type="ARBA" id="ARBA00009741"/>
    </source>
</evidence>
<dbReference type="GO" id="GO:0016279">
    <property type="term" value="F:protein-lysine N-methyltransferase activity"/>
    <property type="evidence" value="ECO:0007669"/>
    <property type="project" value="RHEA"/>
</dbReference>
<dbReference type="PANTHER" id="PTHR43648">
    <property type="entry name" value="ELECTRON TRANSFER FLAVOPROTEIN BETA SUBUNIT LYSINE METHYLTRANSFERASE"/>
    <property type="match status" value="1"/>
</dbReference>
<name>A0A1N7R199_9BACT</name>
<evidence type="ECO:0000256" key="2">
    <source>
        <dbReference type="ARBA" id="ARBA00022490"/>
    </source>
</evidence>
<evidence type="ECO:0000256" key="5">
    <source>
        <dbReference type="ARBA" id="ARBA00022691"/>
    </source>
</evidence>
<gene>
    <name evidence="6" type="primary">prmA</name>
    <name evidence="7" type="ORF">SAMN05421788_108158</name>
</gene>
<keyword evidence="8" id="KW-1185">Reference proteome</keyword>
<evidence type="ECO:0000256" key="3">
    <source>
        <dbReference type="ARBA" id="ARBA00022603"/>
    </source>
</evidence>
<dbReference type="Gene3D" id="3.40.50.150">
    <property type="entry name" value="Vaccinia Virus protein VP39"/>
    <property type="match status" value="1"/>
</dbReference>
<keyword evidence="7" id="KW-0689">Ribosomal protein</keyword>
<dbReference type="AlphaFoldDB" id="A0A1N7R199"/>
<dbReference type="RefSeq" id="WP_076381186.1">
    <property type="nucleotide sequence ID" value="NZ_AP017422.1"/>
</dbReference>
<sequence>MADYIQIEVNGTDDVIKRELAIAALFEAGCYGFEEEGDVLKAFMEEADYEAAAIETLAKENNFTYSVSTIKEQNWNSVWESQFEPVVVNDFAAIRASFHEPITQVQHEIVITPKMSFGTGHHATTYMMIEQMAQLDFTGKKVFDFGTGTGILAILAEKMGAAAVLGIDNDSWSIENALENVQANHCSNITIAQNDHPRTEQLFDIILANINKHILLAYMSDLAVQLQPGGHLLLSGLLEEDETDIIDSVKGAGMLPLRTVKRSKWICIAVSK</sequence>
<keyword evidence="3 6" id="KW-0489">Methyltransferase</keyword>
<keyword evidence="2 6" id="KW-0963">Cytoplasm</keyword>
<organism evidence="7 8">
    <name type="scientific">Filimonas lacunae</name>
    <dbReference type="NCBI Taxonomy" id="477680"/>
    <lineage>
        <taxon>Bacteria</taxon>
        <taxon>Pseudomonadati</taxon>
        <taxon>Bacteroidota</taxon>
        <taxon>Chitinophagia</taxon>
        <taxon>Chitinophagales</taxon>
        <taxon>Chitinophagaceae</taxon>
        <taxon>Filimonas</taxon>
    </lineage>
</organism>
<dbReference type="OrthoDB" id="9785995at2"/>
<dbReference type="GO" id="GO:0005737">
    <property type="term" value="C:cytoplasm"/>
    <property type="evidence" value="ECO:0007669"/>
    <property type="project" value="UniProtKB-SubCell"/>
</dbReference>
<evidence type="ECO:0000313" key="7">
    <source>
        <dbReference type="EMBL" id="SIT28880.1"/>
    </source>
</evidence>
<dbReference type="Pfam" id="PF06325">
    <property type="entry name" value="PrmA"/>
    <property type="match status" value="1"/>
</dbReference>
<dbReference type="InterPro" id="IPR029063">
    <property type="entry name" value="SAM-dependent_MTases_sf"/>
</dbReference>
<reference evidence="8" key="1">
    <citation type="submission" date="2017-01" db="EMBL/GenBank/DDBJ databases">
        <authorList>
            <person name="Varghese N."/>
            <person name="Submissions S."/>
        </authorList>
    </citation>
    <scope>NUCLEOTIDE SEQUENCE [LARGE SCALE GENOMIC DNA]</scope>
    <source>
        <strain evidence="8">DSM 21054</strain>
    </source>
</reference>
<dbReference type="InterPro" id="IPR004498">
    <property type="entry name" value="Ribosomal_PrmA_MeTrfase"/>
</dbReference>
<comment type="subcellular location">
    <subcellularLocation>
        <location evidence="6">Cytoplasm</location>
    </subcellularLocation>
</comment>
<dbReference type="CDD" id="cd02440">
    <property type="entry name" value="AdoMet_MTases"/>
    <property type="match status" value="1"/>
</dbReference>
<dbReference type="STRING" id="477680.SAMN05421788_108158"/>
<dbReference type="GO" id="GO:0032259">
    <property type="term" value="P:methylation"/>
    <property type="evidence" value="ECO:0007669"/>
    <property type="project" value="UniProtKB-KW"/>
</dbReference>
<proteinExistence type="inferred from homology"/>
<feature type="binding site" evidence="6">
    <location>
        <position position="146"/>
    </location>
    <ligand>
        <name>S-adenosyl-L-methionine</name>
        <dbReference type="ChEBI" id="CHEBI:59789"/>
    </ligand>
</feature>
<evidence type="ECO:0000256" key="4">
    <source>
        <dbReference type="ARBA" id="ARBA00022679"/>
    </source>
</evidence>
<evidence type="ECO:0000313" key="8">
    <source>
        <dbReference type="Proteomes" id="UP000186917"/>
    </source>
</evidence>
<dbReference type="EC" id="2.1.1.-" evidence="6"/>
<comment type="function">
    <text evidence="6">Methylates ribosomal protein L11.</text>
</comment>
<keyword evidence="5 6" id="KW-0949">S-adenosyl-L-methionine</keyword>
<keyword evidence="4 6" id="KW-0808">Transferase</keyword>
<dbReference type="SUPFAM" id="SSF53335">
    <property type="entry name" value="S-adenosyl-L-methionine-dependent methyltransferases"/>
    <property type="match status" value="1"/>
</dbReference>
<keyword evidence="7" id="KW-0687">Ribonucleoprotein</keyword>
<dbReference type="InterPro" id="IPR050078">
    <property type="entry name" value="Ribosomal_L11_MeTrfase_PrmA"/>
</dbReference>
<feature type="binding site" evidence="6">
    <location>
        <position position="168"/>
    </location>
    <ligand>
        <name>S-adenosyl-L-methionine</name>
        <dbReference type="ChEBI" id="CHEBI:59789"/>
    </ligand>
</feature>
<dbReference type="GO" id="GO:0005840">
    <property type="term" value="C:ribosome"/>
    <property type="evidence" value="ECO:0007669"/>
    <property type="project" value="UniProtKB-KW"/>
</dbReference>
<protein>
    <recommendedName>
        <fullName evidence="6">Ribosomal protein L11 methyltransferase</fullName>
        <shortName evidence="6">L11 Mtase</shortName>
        <ecNumber evidence="6">2.1.1.-</ecNumber>
    </recommendedName>
</protein>
<dbReference type="Proteomes" id="UP000186917">
    <property type="component" value="Unassembled WGS sequence"/>
</dbReference>
<feature type="binding site" evidence="6">
    <location>
        <position position="209"/>
    </location>
    <ligand>
        <name>S-adenosyl-L-methionine</name>
        <dbReference type="ChEBI" id="CHEBI:59789"/>
    </ligand>
</feature>
<accession>A0A1N7R199</accession>
<evidence type="ECO:0000256" key="6">
    <source>
        <dbReference type="HAMAP-Rule" id="MF_00735"/>
    </source>
</evidence>
<dbReference type="NCBIfam" id="NF001785">
    <property type="entry name" value="PRK00517.2-2"/>
    <property type="match status" value="1"/>
</dbReference>